<evidence type="ECO:0000259" key="1">
    <source>
        <dbReference type="PROSITE" id="PS50181"/>
    </source>
</evidence>
<dbReference type="InterPro" id="IPR001810">
    <property type="entry name" value="F-box_dom"/>
</dbReference>
<gene>
    <name evidence="2" type="ORF">PEX2_048120</name>
</gene>
<dbReference type="SUPFAM" id="SSF81383">
    <property type="entry name" value="F-box domain"/>
    <property type="match status" value="1"/>
</dbReference>
<feature type="domain" description="F-box" evidence="1">
    <location>
        <begin position="1"/>
        <end position="52"/>
    </location>
</feature>
<accession>A0A0A2JE17</accession>
<dbReference type="AlphaFoldDB" id="A0A0A2JE17"/>
<evidence type="ECO:0000313" key="2">
    <source>
        <dbReference type="EMBL" id="KGO52913.1"/>
    </source>
</evidence>
<reference evidence="2 3" key="1">
    <citation type="journal article" date="2015" name="Mol. Plant Microbe Interact.">
        <title>Genome, transcriptome, and functional analyses of Penicillium expansum provide new insights into secondary metabolism and pathogenicity.</title>
        <authorList>
            <person name="Ballester A.R."/>
            <person name="Marcet-Houben M."/>
            <person name="Levin E."/>
            <person name="Sela N."/>
            <person name="Selma-Lazaro C."/>
            <person name="Carmona L."/>
            <person name="Wisniewski M."/>
            <person name="Droby S."/>
            <person name="Gonzalez-Candelas L."/>
            <person name="Gabaldon T."/>
        </authorList>
    </citation>
    <scope>NUCLEOTIDE SEQUENCE [LARGE SCALE GENOMIC DNA]</scope>
    <source>
        <strain evidence="2 3">MD-8</strain>
    </source>
</reference>
<dbReference type="InterPro" id="IPR036047">
    <property type="entry name" value="F-box-like_dom_sf"/>
</dbReference>
<sequence>MDSLSRLPREILLMMFKGLDSIDDTLRLARSCKSMHSIFNESRHRMIIFKSIIFTSPQHKYDIQLCLLQGVFQNLPSKPSSTPKSLKRLKPQSWASVLKGLSERNDFTDSMVWEIVCRWHAMKLLFDLYCDPLIRESFMRSAILDESDGIQNTLMSEELIPNPSISCSKMNQIKSTRTQKAYKRFYQALTAHWVSTETFCIARGADYETSKEHIECFDYVWDVRVDNPGRALEEKLDILEVVDFVWGFLGRKIFPGENTISDWVDQDYLELSEPASPELNWLYFLLQTTQYLRPPHTLELLSLVTWVQPEACVIGDKSKYLSDLGFSSRVSEMRTW</sequence>
<name>A0A0A2JE17_PENEN</name>
<dbReference type="EMBL" id="JQFZ01000258">
    <property type="protein sequence ID" value="KGO52913.1"/>
    <property type="molecule type" value="Genomic_DNA"/>
</dbReference>
<evidence type="ECO:0000313" key="3">
    <source>
        <dbReference type="Proteomes" id="UP000030143"/>
    </source>
</evidence>
<dbReference type="GeneID" id="27677506"/>
<dbReference type="RefSeq" id="XP_016595609.1">
    <property type="nucleotide sequence ID" value="XM_016742087.1"/>
</dbReference>
<organism evidence="2 3">
    <name type="scientific">Penicillium expansum</name>
    <name type="common">Blue mold rot fungus</name>
    <dbReference type="NCBI Taxonomy" id="27334"/>
    <lineage>
        <taxon>Eukaryota</taxon>
        <taxon>Fungi</taxon>
        <taxon>Dikarya</taxon>
        <taxon>Ascomycota</taxon>
        <taxon>Pezizomycotina</taxon>
        <taxon>Eurotiomycetes</taxon>
        <taxon>Eurotiomycetidae</taxon>
        <taxon>Eurotiales</taxon>
        <taxon>Aspergillaceae</taxon>
        <taxon>Penicillium</taxon>
    </lineage>
</organism>
<dbReference type="Proteomes" id="UP000030143">
    <property type="component" value="Unassembled WGS sequence"/>
</dbReference>
<protein>
    <recommendedName>
        <fullName evidence="1">F-box domain-containing protein</fullName>
    </recommendedName>
</protein>
<keyword evidence="3" id="KW-1185">Reference proteome</keyword>
<dbReference type="PROSITE" id="PS50181">
    <property type="entry name" value="FBOX"/>
    <property type="match status" value="1"/>
</dbReference>
<comment type="caution">
    <text evidence="2">The sequence shown here is derived from an EMBL/GenBank/DDBJ whole genome shotgun (WGS) entry which is preliminary data.</text>
</comment>
<proteinExistence type="predicted"/>
<dbReference type="VEuPathDB" id="FungiDB:PEXP_041830"/>
<dbReference type="HOGENOM" id="CLU_057536_0_0_1"/>